<dbReference type="Gene3D" id="3.20.20.70">
    <property type="entry name" value="Aldolase class I"/>
    <property type="match status" value="1"/>
</dbReference>
<dbReference type="SUPFAM" id="SSF51395">
    <property type="entry name" value="FMN-linked oxidoreductases"/>
    <property type="match status" value="1"/>
</dbReference>
<evidence type="ECO:0000256" key="10">
    <source>
        <dbReference type="ARBA" id="ARBA00048205"/>
    </source>
</evidence>
<dbReference type="InterPro" id="IPR004652">
    <property type="entry name" value="DusB-like"/>
</dbReference>
<dbReference type="EMBL" id="JAKNHQ010000012">
    <property type="protein sequence ID" value="MCG4611155.1"/>
    <property type="molecule type" value="Genomic_DNA"/>
</dbReference>
<dbReference type="CDD" id="cd02801">
    <property type="entry name" value="DUS_like_FMN"/>
    <property type="match status" value="1"/>
</dbReference>
<evidence type="ECO:0000259" key="13">
    <source>
        <dbReference type="Pfam" id="PF01207"/>
    </source>
</evidence>
<dbReference type="PIRSF" id="PIRSF006621">
    <property type="entry name" value="Dus"/>
    <property type="match status" value="1"/>
</dbReference>
<feature type="domain" description="DUS-like FMN-binding" evidence="13">
    <location>
        <begin position="15"/>
        <end position="320"/>
    </location>
</feature>
<dbReference type="Gene3D" id="1.10.1200.80">
    <property type="entry name" value="Putative flavin oxidoreducatase, domain 2"/>
    <property type="match status" value="1"/>
</dbReference>
<dbReference type="PROSITE" id="PS01136">
    <property type="entry name" value="UPF0034"/>
    <property type="match status" value="1"/>
</dbReference>
<dbReference type="PANTHER" id="PTHR45846">
    <property type="entry name" value="TRNA-DIHYDROURIDINE(47) SYNTHASE [NAD(P)(+)]-LIKE"/>
    <property type="match status" value="1"/>
</dbReference>
<evidence type="ECO:0000256" key="8">
    <source>
        <dbReference type="ARBA" id="ARBA00022884"/>
    </source>
</evidence>
<evidence type="ECO:0000256" key="3">
    <source>
        <dbReference type="ARBA" id="ARBA00022555"/>
    </source>
</evidence>
<evidence type="ECO:0000256" key="7">
    <source>
        <dbReference type="ARBA" id="ARBA00022857"/>
    </source>
</evidence>
<dbReference type="InterPro" id="IPR035587">
    <property type="entry name" value="DUS-like_FMN-bd"/>
</dbReference>
<organism evidence="14 15">
    <name type="scientific">Anaeromassilibacillus senegalensis</name>
    <dbReference type="NCBI Taxonomy" id="1673717"/>
    <lineage>
        <taxon>Bacteria</taxon>
        <taxon>Bacillati</taxon>
        <taxon>Bacillota</taxon>
        <taxon>Clostridia</taxon>
        <taxon>Eubacteriales</taxon>
        <taxon>Acutalibacteraceae</taxon>
        <taxon>Anaeromassilibacillus</taxon>
    </lineage>
</organism>
<gene>
    <name evidence="14" type="primary">dusB</name>
    <name evidence="14" type="ORF">L0P57_09460</name>
</gene>
<dbReference type="RefSeq" id="WP_087231194.1">
    <property type="nucleotide sequence ID" value="NZ_JAKNHQ010000012.1"/>
</dbReference>
<evidence type="ECO:0000256" key="9">
    <source>
        <dbReference type="ARBA" id="ARBA00023002"/>
    </source>
</evidence>
<evidence type="ECO:0000256" key="5">
    <source>
        <dbReference type="ARBA" id="ARBA00022643"/>
    </source>
</evidence>
<dbReference type="GO" id="GO:0016491">
    <property type="term" value="F:oxidoreductase activity"/>
    <property type="evidence" value="ECO:0007669"/>
    <property type="project" value="UniProtKB-KW"/>
</dbReference>
<comment type="catalytic activity">
    <reaction evidence="11">
        <text>a 5,6-dihydrouridine in tRNA + NAD(+) = a uridine in tRNA + NADH + H(+)</text>
        <dbReference type="Rhea" id="RHEA:54452"/>
        <dbReference type="Rhea" id="RHEA-COMP:13339"/>
        <dbReference type="Rhea" id="RHEA-COMP:13887"/>
        <dbReference type="ChEBI" id="CHEBI:15378"/>
        <dbReference type="ChEBI" id="CHEBI:57540"/>
        <dbReference type="ChEBI" id="CHEBI:57945"/>
        <dbReference type="ChEBI" id="CHEBI:65315"/>
        <dbReference type="ChEBI" id="CHEBI:74443"/>
    </reaction>
</comment>
<evidence type="ECO:0000256" key="2">
    <source>
        <dbReference type="ARBA" id="ARBA00002790"/>
    </source>
</evidence>
<keyword evidence="15" id="KW-1185">Reference proteome</keyword>
<protein>
    <recommendedName>
        <fullName evidence="12">tRNA-dihydrouridine synthase</fullName>
        <ecNumber evidence="12">1.3.1.-</ecNumber>
    </recommendedName>
</protein>
<dbReference type="EC" id="1.3.1.-" evidence="12"/>
<evidence type="ECO:0000256" key="12">
    <source>
        <dbReference type="PIRNR" id="PIRNR006621"/>
    </source>
</evidence>
<keyword evidence="6 12" id="KW-0819">tRNA processing</keyword>
<keyword evidence="9 12" id="KW-0560">Oxidoreductase</keyword>
<dbReference type="NCBIfam" id="TIGR00737">
    <property type="entry name" value="nifR3_yhdG"/>
    <property type="match status" value="1"/>
</dbReference>
<keyword evidence="5 12" id="KW-0288">FMN</keyword>
<evidence type="ECO:0000313" key="14">
    <source>
        <dbReference type="EMBL" id="MCG4611155.1"/>
    </source>
</evidence>
<reference evidence="14 15" key="1">
    <citation type="submission" date="2022-01" db="EMBL/GenBank/DDBJ databases">
        <title>Collection of gut derived symbiotic bacterial strains cultured from healthy donors.</title>
        <authorList>
            <person name="Lin H."/>
            <person name="Kohout C."/>
            <person name="Waligurski E."/>
            <person name="Pamer E.G."/>
        </authorList>
    </citation>
    <scope>NUCLEOTIDE SEQUENCE [LARGE SCALE GENOMIC DNA]</scope>
    <source>
        <strain evidence="14 15">DFI.7.58</strain>
    </source>
</reference>
<dbReference type="InterPro" id="IPR013785">
    <property type="entry name" value="Aldolase_TIM"/>
</dbReference>
<dbReference type="InterPro" id="IPR001269">
    <property type="entry name" value="DUS_fam"/>
</dbReference>
<dbReference type="PANTHER" id="PTHR45846:SF1">
    <property type="entry name" value="TRNA-DIHYDROURIDINE(47) SYNTHASE [NAD(P)(+)]-LIKE"/>
    <property type="match status" value="1"/>
</dbReference>
<dbReference type="Proteomes" id="UP001298681">
    <property type="component" value="Unassembled WGS sequence"/>
</dbReference>
<comment type="caution">
    <text evidence="14">The sequence shown here is derived from an EMBL/GenBank/DDBJ whole genome shotgun (WGS) entry which is preliminary data.</text>
</comment>
<comment type="catalytic activity">
    <reaction evidence="10">
        <text>a 5,6-dihydrouridine in tRNA + NADP(+) = a uridine in tRNA + NADPH + H(+)</text>
        <dbReference type="Rhea" id="RHEA:23624"/>
        <dbReference type="Rhea" id="RHEA-COMP:13339"/>
        <dbReference type="Rhea" id="RHEA-COMP:13887"/>
        <dbReference type="ChEBI" id="CHEBI:15378"/>
        <dbReference type="ChEBI" id="CHEBI:57783"/>
        <dbReference type="ChEBI" id="CHEBI:58349"/>
        <dbReference type="ChEBI" id="CHEBI:65315"/>
        <dbReference type="ChEBI" id="CHEBI:74443"/>
    </reaction>
</comment>
<keyword evidence="7" id="KW-0521">NADP</keyword>
<evidence type="ECO:0000256" key="1">
    <source>
        <dbReference type="ARBA" id="ARBA00001917"/>
    </source>
</evidence>
<keyword evidence="3" id="KW-0820">tRNA-binding</keyword>
<evidence type="ECO:0000313" key="15">
    <source>
        <dbReference type="Proteomes" id="UP001298681"/>
    </source>
</evidence>
<dbReference type="InterPro" id="IPR024036">
    <property type="entry name" value="tRNA-dHydroUridine_Synthase_C"/>
</dbReference>
<keyword evidence="8" id="KW-0694">RNA-binding</keyword>
<comment type="similarity">
    <text evidence="12">Belongs to the dus family.</text>
</comment>
<keyword evidence="4 12" id="KW-0285">Flavoprotein</keyword>
<evidence type="ECO:0000256" key="4">
    <source>
        <dbReference type="ARBA" id="ARBA00022630"/>
    </source>
</evidence>
<evidence type="ECO:0000256" key="6">
    <source>
        <dbReference type="ARBA" id="ARBA00022694"/>
    </source>
</evidence>
<comment type="function">
    <text evidence="2 12">Catalyzes the synthesis of 5,6-dihydrouridine (D), a modified base found in the D-loop of most tRNAs, via the reduction of the C5-C6 double bond in target uridines.</text>
</comment>
<dbReference type="Pfam" id="PF01207">
    <property type="entry name" value="Dus"/>
    <property type="match status" value="1"/>
</dbReference>
<name>A0ABS9MK35_9FIRM</name>
<comment type="cofactor">
    <cofactor evidence="1 12">
        <name>FMN</name>
        <dbReference type="ChEBI" id="CHEBI:58210"/>
    </cofactor>
</comment>
<evidence type="ECO:0000256" key="11">
    <source>
        <dbReference type="ARBA" id="ARBA00048802"/>
    </source>
</evidence>
<dbReference type="InterPro" id="IPR018517">
    <property type="entry name" value="tRNA_hU_synthase_CS"/>
</dbReference>
<accession>A0ABS9MK35</accession>
<sequence length="330" mass="35658">MVKIGNLELEGRAVLAPMAGVTDRAFRELCTRFGASYVVSEMVSSKGLQYNDKNTGRLMELGGAERPAGIQLFGDEPAVLALAAKKAMAYHPDVIDINMGCPVPKVAGNGSGSALMKNPPLCGEIVAAVKRAVPVPVTVKIRKGWDRNSVNAVEVAKICEEAGADAIAVHGRTRDQMYEPSADWDIIRQVKEAVKVPVMGNGDVTSAQDAAKLLQQTGCDLVMVGRGALGNPWIFQQINAYLTDSCCIIPGPGLFERLTVMVKHIEQMCQYKGEAHAMREARKHVGWYLKGMRGAAEFRRRAGTLATREDLKELVKCVLEANLNHGEGSV</sequence>
<proteinExistence type="inferred from homology"/>